<dbReference type="InterPro" id="IPR027417">
    <property type="entry name" value="P-loop_NTPase"/>
</dbReference>
<name>A0A921LNN3_9FIRM</name>
<dbReference type="Pfam" id="PF13558">
    <property type="entry name" value="SbcC_Walker_B"/>
    <property type="match status" value="1"/>
</dbReference>
<evidence type="ECO:0000256" key="2">
    <source>
        <dbReference type="ARBA" id="ARBA00011322"/>
    </source>
</evidence>
<dbReference type="InterPro" id="IPR038729">
    <property type="entry name" value="Rad50/SbcC_AAA"/>
</dbReference>
<dbReference type="GO" id="GO:0016887">
    <property type="term" value="F:ATP hydrolysis activity"/>
    <property type="evidence" value="ECO:0007669"/>
    <property type="project" value="InterPro"/>
</dbReference>
<dbReference type="PANTHER" id="PTHR32114:SF2">
    <property type="entry name" value="ABC TRANSPORTER ABCH.3"/>
    <property type="match status" value="1"/>
</dbReference>
<feature type="domain" description="Rad50/SbcC-type AAA" evidence="5">
    <location>
        <begin position="6"/>
        <end position="206"/>
    </location>
</feature>
<reference evidence="6" key="2">
    <citation type="submission" date="2021-09" db="EMBL/GenBank/DDBJ databases">
        <authorList>
            <person name="Gilroy R."/>
        </authorList>
    </citation>
    <scope>NUCLEOTIDE SEQUENCE</scope>
    <source>
        <strain evidence="6">ChiBcec21-2208</strain>
    </source>
</reference>
<dbReference type="Gene3D" id="3.40.50.300">
    <property type="entry name" value="P-loop containing nucleotide triphosphate hydrolases"/>
    <property type="match status" value="2"/>
</dbReference>
<comment type="similarity">
    <text evidence="1">Belongs to the SMC family. SbcC subfamily.</text>
</comment>
<proteinExistence type="inferred from homology"/>
<feature type="coiled-coil region" evidence="4">
    <location>
        <begin position="304"/>
        <end position="331"/>
    </location>
</feature>
<comment type="subunit">
    <text evidence="2">Heterodimer of SbcC and SbcD.</text>
</comment>
<evidence type="ECO:0000259" key="5">
    <source>
        <dbReference type="Pfam" id="PF13476"/>
    </source>
</evidence>
<gene>
    <name evidence="6" type="ORF">K8V20_04750</name>
</gene>
<protein>
    <recommendedName>
        <fullName evidence="3">Nuclease SbcCD subunit C</fullName>
    </recommendedName>
</protein>
<evidence type="ECO:0000313" key="6">
    <source>
        <dbReference type="EMBL" id="HJG27940.1"/>
    </source>
</evidence>
<dbReference type="EMBL" id="DYVE01000120">
    <property type="protein sequence ID" value="HJG27940.1"/>
    <property type="molecule type" value="Genomic_DNA"/>
</dbReference>
<dbReference type="SUPFAM" id="SSF52540">
    <property type="entry name" value="P-loop containing nucleoside triphosphate hydrolases"/>
    <property type="match status" value="1"/>
</dbReference>
<evidence type="ECO:0000313" key="7">
    <source>
        <dbReference type="Proteomes" id="UP000782880"/>
    </source>
</evidence>
<dbReference type="Pfam" id="PF13476">
    <property type="entry name" value="AAA_23"/>
    <property type="match status" value="1"/>
</dbReference>
<evidence type="ECO:0000256" key="1">
    <source>
        <dbReference type="ARBA" id="ARBA00006930"/>
    </source>
</evidence>
<organism evidence="6 7">
    <name type="scientific">Subdoligranulum variabile</name>
    <dbReference type="NCBI Taxonomy" id="214851"/>
    <lineage>
        <taxon>Bacteria</taxon>
        <taxon>Bacillati</taxon>
        <taxon>Bacillota</taxon>
        <taxon>Clostridia</taxon>
        <taxon>Eubacteriales</taxon>
        <taxon>Oscillospiraceae</taxon>
        <taxon>Subdoligranulum</taxon>
    </lineage>
</organism>
<dbReference type="AlphaFoldDB" id="A0A921LNN3"/>
<keyword evidence="4" id="KW-0175">Coiled coil</keyword>
<evidence type="ECO:0000256" key="3">
    <source>
        <dbReference type="ARBA" id="ARBA00013368"/>
    </source>
</evidence>
<sequence>MKPLYLTLSAFGPYAGRTALDFSKFGGSGLFLIGGDTGAGKTALFDAITFALYGETTGENRKTTMLRSDFAAPEVETFVELDFTHRGRTYTVRRWPEQQRAAKRGSGIVKSPPRAELIREPEEPVSGAVAVTAAIVKLLGIDAKQFAQVSMLAQNDFTRLLNAPSADRAAILRQIFDTADHQRLGQAAVQHAREADETCRRLDDQLLMHVGSLLGAGADQETAAKLQELQDTRDPFTAASAVDLARKLLEFDQVIETRQNELMADLDEKIARGDAGVKMAEERAARRRQLAGLVDEEARTAEVQRQTEAQQAELQARSDALKQTIAETEAARAALGQTDTEQVRLEHHMELAENLSATCETLLKNLTAADKAAGTAAARQQDYVKAQAALDEAEARYATLQRQLNANRAGLLAQQLQPGQPCPVCGSTEHPCPAQLPQDHVTEQELEEREQALTAQRRDTAACSRTAGDAAARAAELRGTLTRDAAAFFARRAGRYTGKPAEELTPEELRAALEEQKASLAEGLQGLREQHARFKRQSDQAKALTDQLDNLNNQLKGLEKQAFVAARKAANAKAGHAAAAARVQQMQETVPPREEGDALARLQQALAHLRAERAAATNARDAAVHRLHTNRAALDGMEKTLRALSAAREKRAMWDNLSKTINGNLAGKVKLPFEQYVQAFYFDGVVEAANLRFSRMTDGQYRLLRRKSEALAGKTALDLDVFDAYTGKTRPVGSLSGGESFMAALCLALGISDTIQQNAGGVTIETLFIDEGFGSLDADSLEKAVDTLAGLAGGDKLIGVISHVEALQSRLTRQIRVTKTRAGSKAEIVLE</sequence>
<comment type="caution">
    <text evidence="6">The sequence shown here is derived from an EMBL/GenBank/DDBJ whole genome shotgun (WGS) entry which is preliminary data.</text>
</comment>
<feature type="coiled-coil region" evidence="4">
    <location>
        <begin position="510"/>
        <end position="568"/>
    </location>
</feature>
<accession>A0A921LNN3</accession>
<dbReference type="GO" id="GO:0006302">
    <property type="term" value="P:double-strand break repair"/>
    <property type="evidence" value="ECO:0007669"/>
    <property type="project" value="InterPro"/>
</dbReference>
<evidence type="ECO:0000256" key="4">
    <source>
        <dbReference type="SAM" id="Coils"/>
    </source>
</evidence>
<dbReference type="Proteomes" id="UP000782880">
    <property type="component" value="Unassembled WGS sequence"/>
</dbReference>
<feature type="coiled-coil region" evidence="4">
    <location>
        <begin position="376"/>
        <end position="410"/>
    </location>
</feature>
<reference evidence="6" key="1">
    <citation type="journal article" date="2021" name="PeerJ">
        <title>Extensive microbial diversity within the chicken gut microbiome revealed by metagenomics and culture.</title>
        <authorList>
            <person name="Gilroy R."/>
            <person name="Ravi A."/>
            <person name="Getino M."/>
            <person name="Pursley I."/>
            <person name="Horton D.L."/>
            <person name="Alikhan N.F."/>
            <person name="Baker D."/>
            <person name="Gharbi K."/>
            <person name="Hall N."/>
            <person name="Watson M."/>
            <person name="Adriaenssens E.M."/>
            <person name="Foster-Nyarko E."/>
            <person name="Jarju S."/>
            <person name="Secka A."/>
            <person name="Antonio M."/>
            <person name="Oren A."/>
            <person name="Chaudhuri R.R."/>
            <person name="La Ragione R."/>
            <person name="Hildebrand F."/>
            <person name="Pallen M.J."/>
        </authorList>
    </citation>
    <scope>NUCLEOTIDE SEQUENCE</scope>
    <source>
        <strain evidence="6">ChiBcec21-2208</strain>
    </source>
</reference>
<dbReference type="PANTHER" id="PTHR32114">
    <property type="entry name" value="ABC TRANSPORTER ABCH.3"/>
    <property type="match status" value="1"/>
</dbReference>